<feature type="non-terminal residue" evidence="1">
    <location>
        <position position="90"/>
    </location>
</feature>
<organism evidence="1 2">
    <name type="scientific">Eiseniibacteriota bacterium</name>
    <dbReference type="NCBI Taxonomy" id="2212470"/>
    <lineage>
        <taxon>Bacteria</taxon>
        <taxon>Candidatus Eiseniibacteriota</taxon>
    </lineage>
</organism>
<sequence length="90" mass="10442">MIAERPTVAHLVTPYLFLTGSWIHSQLAHARRTRPVVITQSVEHRDVFPFEQVHDLSGRTPKPIALLSKYLRGHYPEAPYRRVLEDESVR</sequence>
<name>A0A956M0G0_UNCEI</name>
<protein>
    <submittedName>
        <fullName evidence="1">Uncharacterized protein</fullName>
    </submittedName>
</protein>
<evidence type="ECO:0000313" key="2">
    <source>
        <dbReference type="Proteomes" id="UP000697710"/>
    </source>
</evidence>
<reference evidence="1" key="2">
    <citation type="journal article" date="2021" name="Microbiome">
        <title>Successional dynamics and alternative stable states in a saline activated sludge microbial community over 9 years.</title>
        <authorList>
            <person name="Wang Y."/>
            <person name="Ye J."/>
            <person name="Ju F."/>
            <person name="Liu L."/>
            <person name="Boyd J.A."/>
            <person name="Deng Y."/>
            <person name="Parks D.H."/>
            <person name="Jiang X."/>
            <person name="Yin X."/>
            <person name="Woodcroft B.J."/>
            <person name="Tyson G.W."/>
            <person name="Hugenholtz P."/>
            <person name="Polz M.F."/>
            <person name="Zhang T."/>
        </authorList>
    </citation>
    <scope>NUCLEOTIDE SEQUENCE</scope>
    <source>
        <strain evidence="1">HKST-UBA01</strain>
    </source>
</reference>
<accession>A0A956M0G0</accession>
<dbReference type="EMBL" id="JAGQHR010000527">
    <property type="protein sequence ID" value="MCA9728956.1"/>
    <property type="molecule type" value="Genomic_DNA"/>
</dbReference>
<evidence type="ECO:0000313" key="1">
    <source>
        <dbReference type="EMBL" id="MCA9728956.1"/>
    </source>
</evidence>
<dbReference type="AlphaFoldDB" id="A0A956M0G0"/>
<proteinExistence type="predicted"/>
<gene>
    <name evidence="1" type="ORF">KC729_14790</name>
</gene>
<dbReference type="Proteomes" id="UP000697710">
    <property type="component" value="Unassembled WGS sequence"/>
</dbReference>
<comment type="caution">
    <text evidence="1">The sequence shown here is derived from an EMBL/GenBank/DDBJ whole genome shotgun (WGS) entry which is preliminary data.</text>
</comment>
<reference evidence="1" key="1">
    <citation type="submission" date="2020-04" db="EMBL/GenBank/DDBJ databases">
        <authorList>
            <person name="Zhang T."/>
        </authorList>
    </citation>
    <scope>NUCLEOTIDE SEQUENCE</scope>
    <source>
        <strain evidence="1">HKST-UBA01</strain>
    </source>
</reference>